<dbReference type="PANTHER" id="PTHR46999:SF4">
    <property type="entry name" value="ALPHA-GLUCAN WATER DIKINASE 2"/>
    <property type="match status" value="1"/>
</dbReference>
<dbReference type="EC" id="2.7.9.4" evidence="1"/>
<reference evidence="1 2" key="1">
    <citation type="journal article" date="2018" name="Nat. Genet.">
        <title>The Rosa genome provides new insights in the design of modern roses.</title>
        <authorList>
            <person name="Bendahmane M."/>
        </authorList>
    </citation>
    <scope>NUCLEOTIDE SEQUENCE [LARGE SCALE GENOMIC DNA]</scope>
    <source>
        <strain evidence="2">cv. Old Blush</strain>
    </source>
</reference>
<protein>
    <submittedName>
        <fullName evidence="1">Putative alpha-glucan, water dikinase</fullName>
        <ecNumber evidence="1">2.7.9.4</ecNumber>
    </submittedName>
</protein>
<dbReference type="GO" id="GO:0050521">
    <property type="term" value="F:alpha-glucan, water dikinase activity"/>
    <property type="evidence" value="ECO:0007669"/>
    <property type="project" value="UniProtKB-EC"/>
</dbReference>
<gene>
    <name evidence="1" type="ORF">RchiOBHm_Chr7g0233431</name>
</gene>
<keyword evidence="1" id="KW-0808">Transferase</keyword>
<comment type="caution">
    <text evidence="1">The sequence shown here is derived from an EMBL/GenBank/DDBJ whole genome shotgun (WGS) entry which is preliminary data.</text>
</comment>
<dbReference type="Gramene" id="PRQ20924">
    <property type="protein sequence ID" value="PRQ20924"/>
    <property type="gene ID" value="RchiOBHm_Chr7g0233431"/>
</dbReference>
<sequence length="152" mass="17349">MFQKLLESCIERRPLLIISHRRLKDILFLDLALASAVETTLERGLTDLHFSNPPNWYRISELYKPNNDQSALQSKAIFDCLPLVLADRSQCYQKKIQPSAKYLGNVLGVQKSVIDTFSEELLRAGSETILSTLMSLINRFDPILRKVANLGW</sequence>
<keyword evidence="1" id="KW-0418">Kinase</keyword>
<evidence type="ECO:0000313" key="1">
    <source>
        <dbReference type="EMBL" id="PRQ20924.1"/>
    </source>
</evidence>
<dbReference type="Proteomes" id="UP000238479">
    <property type="component" value="Chromosome 7"/>
</dbReference>
<proteinExistence type="predicted"/>
<evidence type="ECO:0000313" key="2">
    <source>
        <dbReference type="Proteomes" id="UP000238479"/>
    </source>
</evidence>
<keyword evidence="2" id="KW-1185">Reference proteome</keyword>
<accession>A0A2P6PG61</accession>
<dbReference type="AlphaFoldDB" id="A0A2P6PG61"/>
<organism evidence="1 2">
    <name type="scientific">Rosa chinensis</name>
    <name type="common">China rose</name>
    <dbReference type="NCBI Taxonomy" id="74649"/>
    <lineage>
        <taxon>Eukaryota</taxon>
        <taxon>Viridiplantae</taxon>
        <taxon>Streptophyta</taxon>
        <taxon>Embryophyta</taxon>
        <taxon>Tracheophyta</taxon>
        <taxon>Spermatophyta</taxon>
        <taxon>Magnoliopsida</taxon>
        <taxon>eudicotyledons</taxon>
        <taxon>Gunneridae</taxon>
        <taxon>Pentapetalae</taxon>
        <taxon>rosids</taxon>
        <taxon>fabids</taxon>
        <taxon>Rosales</taxon>
        <taxon>Rosaceae</taxon>
        <taxon>Rosoideae</taxon>
        <taxon>Rosoideae incertae sedis</taxon>
        <taxon>Rosa</taxon>
    </lineage>
</organism>
<dbReference type="PANTHER" id="PTHR46999">
    <property type="entry name" value="ALPHA-GLUCAN WATER DIKINASE 1, CHLOROPLASTIC-RELATED"/>
    <property type="match status" value="1"/>
</dbReference>
<name>A0A2P6PG61_ROSCH</name>
<dbReference type="EMBL" id="PDCK01000045">
    <property type="protein sequence ID" value="PRQ20924.1"/>
    <property type="molecule type" value="Genomic_DNA"/>
</dbReference>